<comment type="caution">
    <text evidence="2">The sequence shown here is derived from an EMBL/GenBank/DDBJ whole genome shotgun (WGS) entry which is preliminary data.</text>
</comment>
<protein>
    <submittedName>
        <fullName evidence="2">Uncharacterized protein</fullName>
    </submittedName>
</protein>
<dbReference type="InParanoid" id="A0A369KC04"/>
<feature type="region of interest" description="Disordered" evidence="1">
    <location>
        <begin position="1"/>
        <end position="24"/>
    </location>
</feature>
<evidence type="ECO:0000313" key="2">
    <source>
        <dbReference type="EMBL" id="RDB30185.1"/>
    </source>
</evidence>
<sequence>MPGFPPFSTPRESHNPKNDAALRYPPTVPIVTGMPLTKQDLMGLNVIDCQTTATALGLPPLGPSPLMAQRRAQIQDFLGAI</sequence>
<organism evidence="2 3">
    <name type="scientific">Hypsizygus marmoreus</name>
    <name type="common">White beech mushroom</name>
    <name type="synonym">Agaricus marmoreus</name>
    <dbReference type="NCBI Taxonomy" id="39966"/>
    <lineage>
        <taxon>Eukaryota</taxon>
        <taxon>Fungi</taxon>
        <taxon>Dikarya</taxon>
        <taxon>Basidiomycota</taxon>
        <taxon>Agaricomycotina</taxon>
        <taxon>Agaricomycetes</taxon>
        <taxon>Agaricomycetidae</taxon>
        <taxon>Agaricales</taxon>
        <taxon>Tricholomatineae</taxon>
        <taxon>Lyophyllaceae</taxon>
        <taxon>Hypsizygus</taxon>
    </lineage>
</organism>
<dbReference type="EMBL" id="LUEZ02000007">
    <property type="protein sequence ID" value="RDB30185.1"/>
    <property type="molecule type" value="Genomic_DNA"/>
</dbReference>
<gene>
    <name evidence="2" type="ORF">Hypma_012372</name>
</gene>
<name>A0A369KC04_HYPMA</name>
<proteinExistence type="predicted"/>
<keyword evidence="3" id="KW-1185">Reference proteome</keyword>
<reference evidence="2" key="1">
    <citation type="submission" date="2018-04" db="EMBL/GenBank/DDBJ databases">
        <title>Whole genome sequencing of Hypsizygus marmoreus.</title>
        <authorList>
            <person name="Choi I.-G."/>
            <person name="Min B."/>
            <person name="Kim J.-G."/>
            <person name="Kim S."/>
            <person name="Oh Y.-L."/>
            <person name="Kong W.-S."/>
            <person name="Park H."/>
            <person name="Jeong J."/>
            <person name="Song E.-S."/>
        </authorList>
    </citation>
    <scope>NUCLEOTIDE SEQUENCE [LARGE SCALE GENOMIC DNA]</scope>
    <source>
        <strain evidence="2">51987-8</strain>
    </source>
</reference>
<dbReference type="AlphaFoldDB" id="A0A369KC04"/>
<accession>A0A369KC04</accession>
<evidence type="ECO:0000313" key="3">
    <source>
        <dbReference type="Proteomes" id="UP000076154"/>
    </source>
</evidence>
<dbReference type="Proteomes" id="UP000076154">
    <property type="component" value="Unassembled WGS sequence"/>
</dbReference>
<evidence type="ECO:0000256" key="1">
    <source>
        <dbReference type="SAM" id="MobiDB-lite"/>
    </source>
</evidence>